<feature type="region of interest" description="Disordered" evidence="1">
    <location>
        <begin position="1"/>
        <end position="32"/>
    </location>
</feature>
<accession>A0ABV8TFL0</accession>
<evidence type="ECO:0000256" key="2">
    <source>
        <dbReference type="SAM" id="Phobius"/>
    </source>
</evidence>
<evidence type="ECO:0000256" key="1">
    <source>
        <dbReference type="SAM" id="MobiDB-lite"/>
    </source>
</evidence>
<organism evidence="4 5">
    <name type="scientific">Streptomyces andamanensis</name>
    <dbReference type="NCBI Taxonomy" id="1565035"/>
    <lineage>
        <taxon>Bacteria</taxon>
        <taxon>Bacillati</taxon>
        <taxon>Actinomycetota</taxon>
        <taxon>Actinomycetes</taxon>
        <taxon>Kitasatosporales</taxon>
        <taxon>Streptomycetaceae</taxon>
        <taxon>Streptomyces</taxon>
    </lineage>
</organism>
<evidence type="ECO:0000313" key="4">
    <source>
        <dbReference type="EMBL" id="MFC4329267.1"/>
    </source>
</evidence>
<evidence type="ECO:0000259" key="3">
    <source>
        <dbReference type="Pfam" id="PF11350"/>
    </source>
</evidence>
<name>A0ABV8TFL0_9ACTN</name>
<feature type="compositionally biased region" description="Basic residues" evidence="1">
    <location>
        <begin position="19"/>
        <end position="32"/>
    </location>
</feature>
<keyword evidence="2" id="KW-1133">Transmembrane helix</keyword>
<gene>
    <name evidence="4" type="ORF">ACFPC0_15900</name>
</gene>
<proteinExistence type="predicted"/>
<comment type="caution">
    <text evidence="4">The sequence shown here is derived from an EMBL/GenBank/DDBJ whole genome shotgun (WGS) entry which is preliminary data.</text>
</comment>
<feature type="region of interest" description="Disordered" evidence="1">
    <location>
        <begin position="61"/>
        <end position="142"/>
    </location>
</feature>
<keyword evidence="2" id="KW-0812">Transmembrane</keyword>
<feature type="transmembrane region" description="Helical" evidence="2">
    <location>
        <begin position="37"/>
        <end position="56"/>
    </location>
</feature>
<dbReference type="RefSeq" id="WP_381739717.1">
    <property type="nucleotide sequence ID" value="NZ_JBHSDP010000015.1"/>
</dbReference>
<dbReference type="EMBL" id="JBHSDP010000015">
    <property type="protein sequence ID" value="MFC4329267.1"/>
    <property type="molecule type" value="Genomic_DNA"/>
</dbReference>
<protein>
    <submittedName>
        <fullName evidence="4">DUF3152 domain-containing protein</fullName>
    </submittedName>
</protein>
<dbReference type="InterPro" id="IPR022603">
    <property type="entry name" value="DUF3152"/>
</dbReference>
<dbReference type="Proteomes" id="UP001595824">
    <property type="component" value="Unassembled WGS sequence"/>
</dbReference>
<keyword evidence="2" id="KW-0472">Membrane</keyword>
<evidence type="ECO:0000313" key="5">
    <source>
        <dbReference type="Proteomes" id="UP001595824"/>
    </source>
</evidence>
<keyword evidence="5" id="KW-1185">Reference proteome</keyword>
<dbReference type="Pfam" id="PF11350">
    <property type="entry name" value="DUF3152"/>
    <property type="match status" value="1"/>
</dbReference>
<sequence>MPRTTPSPDTGPGADGIRSRRTVRRASRRRARHRRRVYLLCALAAAGALGAAALLAGGQDGADRASAAGGGATSSASTGKGRTQAADAGRHAAGRAAPSGKATGGEGATPGARGKGSDPHKTGNGVFHTAHATGKQAGTGTLRRYEVQVEEGTGIAPDEAAREIEGILADRRGWTADGHDAFQLVSQGPLDFVVRIATPDTVDRLCGAAGLHTRGEVNCDVGSQVIVNLKRWNQGSPEFPGPLHEYRALIVNHEVGHRIGHGHEACPGAGRPAPAMMQQIDGLHGCVANAWPYDAKGRYLGGPAVP</sequence>
<feature type="domain" description="DUF3152" evidence="3">
    <location>
        <begin position="116"/>
        <end position="280"/>
    </location>
</feature>
<reference evidence="5" key="1">
    <citation type="journal article" date="2019" name="Int. J. Syst. Evol. Microbiol.">
        <title>The Global Catalogue of Microorganisms (GCM) 10K type strain sequencing project: providing services to taxonomists for standard genome sequencing and annotation.</title>
        <authorList>
            <consortium name="The Broad Institute Genomics Platform"/>
            <consortium name="The Broad Institute Genome Sequencing Center for Infectious Disease"/>
            <person name="Wu L."/>
            <person name="Ma J."/>
        </authorList>
    </citation>
    <scope>NUCLEOTIDE SEQUENCE [LARGE SCALE GENOMIC DNA]</scope>
    <source>
        <strain evidence="5">PCU 347</strain>
    </source>
</reference>
<dbReference type="SUPFAM" id="SSF55486">
    <property type="entry name" value="Metalloproteases ('zincins'), catalytic domain"/>
    <property type="match status" value="1"/>
</dbReference>